<comment type="similarity">
    <text evidence="2">Belongs to the ARPC4 family.</text>
</comment>
<evidence type="ECO:0000256" key="1">
    <source>
        <dbReference type="ARBA" id="ARBA00004245"/>
    </source>
</evidence>
<dbReference type="InterPro" id="IPR008384">
    <property type="entry name" value="ARPC4"/>
</dbReference>
<protein>
    <submittedName>
        <fullName evidence="6">Uncharacterized protein</fullName>
    </submittedName>
</protein>
<dbReference type="Pfam" id="PF05856">
    <property type="entry name" value="ARPC4"/>
    <property type="match status" value="1"/>
</dbReference>
<dbReference type="Proteomes" id="UP001255856">
    <property type="component" value="Unassembled WGS sequence"/>
</dbReference>
<comment type="caution">
    <text evidence="6">The sequence shown here is derived from an EMBL/GenBank/DDBJ whole genome shotgun (WGS) entry which is preliminary data.</text>
</comment>
<organism evidence="6 7">
    <name type="scientific">Prototheca wickerhamii</name>
    <dbReference type="NCBI Taxonomy" id="3111"/>
    <lineage>
        <taxon>Eukaryota</taxon>
        <taxon>Viridiplantae</taxon>
        <taxon>Chlorophyta</taxon>
        <taxon>core chlorophytes</taxon>
        <taxon>Trebouxiophyceae</taxon>
        <taxon>Chlorellales</taxon>
        <taxon>Chlorellaceae</taxon>
        <taxon>Prototheca</taxon>
    </lineage>
</organism>
<keyword evidence="3" id="KW-0963">Cytoplasm</keyword>
<name>A0AAD9IFV4_PROWI</name>
<sequence length="170" mass="19278">MLASEYVTQIRRAVERALRLGDYPSPLVRGDSKPIIEVEAPGHPLIAEPLLIQRGPEEKCLVEWSVNAARISFKFKTADELERHILDSHARAEELSILRRIALTDYDVTFLITYTHLKTHKPLDLCRLVVEFLEVTMAQVKAAKIMLKARSREIQDTFWSSIALADGPST</sequence>
<keyword evidence="5" id="KW-0206">Cytoskeleton</keyword>
<dbReference type="EMBL" id="JASFZW010000006">
    <property type="protein sequence ID" value="KAK2077659.1"/>
    <property type="molecule type" value="Genomic_DNA"/>
</dbReference>
<dbReference type="GO" id="GO:0051015">
    <property type="term" value="F:actin filament binding"/>
    <property type="evidence" value="ECO:0007669"/>
    <property type="project" value="TreeGrafter"/>
</dbReference>
<evidence type="ECO:0000256" key="2">
    <source>
        <dbReference type="ARBA" id="ARBA00005919"/>
    </source>
</evidence>
<evidence type="ECO:0000313" key="6">
    <source>
        <dbReference type="EMBL" id="KAK2077659.1"/>
    </source>
</evidence>
<dbReference type="AlphaFoldDB" id="A0AAD9IFV4"/>
<dbReference type="Gene3D" id="3.30.1460.20">
    <property type="match status" value="1"/>
</dbReference>
<dbReference type="GO" id="GO:0030041">
    <property type="term" value="P:actin filament polymerization"/>
    <property type="evidence" value="ECO:0007669"/>
    <property type="project" value="InterPro"/>
</dbReference>
<reference evidence="6" key="1">
    <citation type="submission" date="2021-01" db="EMBL/GenBank/DDBJ databases">
        <authorList>
            <person name="Eckstrom K.M.E."/>
        </authorList>
    </citation>
    <scope>NUCLEOTIDE SEQUENCE</scope>
    <source>
        <strain evidence="6">UVCC 0001</strain>
    </source>
</reference>
<dbReference type="GO" id="GO:0005885">
    <property type="term" value="C:Arp2/3 protein complex"/>
    <property type="evidence" value="ECO:0007669"/>
    <property type="project" value="InterPro"/>
</dbReference>
<evidence type="ECO:0000313" key="7">
    <source>
        <dbReference type="Proteomes" id="UP001255856"/>
    </source>
</evidence>
<accession>A0AAD9IFV4</accession>
<dbReference type="PANTHER" id="PTHR22629">
    <property type="entry name" value="ARP2/3 COMPLEX 20 KD SUBUNIT"/>
    <property type="match status" value="1"/>
</dbReference>
<keyword evidence="4" id="KW-0009">Actin-binding</keyword>
<dbReference type="PANTHER" id="PTHR22629:SF0">
    <property type="entry name" value="ACTIN-RELATED PROTEIN 2_3 COMPLEX SUBUNIT 4"/>
    <property type="match status" value="1"/>
</dbReference>
<dbReference type="SUPFAM" id="SSF69645">
    <property type="entry name" value="Arp2/3 complex subunits"/>
    <property type="match status" value="1"/>
</dbReference>
<evidence type="ECO:0000256" key="5">
    <source>
        <dbReference type="ARBA" id="ARBA00023212"/>
    </source>
</evidence>
<keyword evidence="7" id="KW-1185">Reference proteome</keyword>
<dbReference type="GO" id="GO:0034314">
    <property type="term" value="P:Arp2/3 complex-mediated actin nucleation"/>
    <property type="evidence" value="ECO:0007669"/>
    <property type="project" value="InterPro"/>
</dbReference>
<gene>
    <name evidence="6" type="ORF">QBZ16_004505</name>
</gene>
<evidence type="ECO:0000256" key="4">
    <source>
        <dbReference type="ARBA" id="ARBA00023203"/>
    </source>
</evidence>
<comment type="subcellular location">
    <subcellularLocation>
        <location evidence="1">Cytoplasm</location>
        <location evidence="1">Cytoskeleton</location>
    </subcellularLocation>
</comment>
<evidence type="ECO:0000256" key="3">
    <source>
        <dbReference type="ARBA" id="ARBA00022490"/>
    </source>
</evidence>
<proteinExistence type="inferred from homology"/>
<dbReference type="InterPro" id="IPR034666">
    <property type="entry name" value="ARPC2/4"/>
</dbReference>